<accession>A0A1Q4I240</accession>
<evidence type="ECO:0008006" key="4">
    <source>
        <dbReference type="Google" id="ProtNLM"/>
    </source>
</evidence>
<dbReference type="STRING" id="53378.BRW65_00900"/>
<keyword evidence="1" id="KW-0472">Membrane</keyword>
<keyword evidence="1" id="KW-1133">Transmembrane helix</keyword>
<feature type="transmembrane region" description="Helical" evidence="1">
    <location>
        <begin position="47"/>
        <end position="67"/>
    </location>
</feature>
<feature type="transmembrane region" description="Helical" evidence="1">
    <location>
        <begin position="122"/>
        <end position="146"/>
    </location>
</feature>
<evidence type="ECO:0000313" key="3">
    <source>
        <dbReference type="Proteomes" id="UP000186438"/>
    </source>
</evidence>
<protein>
    <recommendedName>
        <fullName evidence="4">DUF4386 domain-containing protein</fullName>
    </recommendedName>
</protein>
<gene>
    <name evidence="2" type="ORF">BRW65_00900</name>
</gene>
<comment type="caution">
    <text evidence="2">The sequence shown here is derived from an EMBL/GenBank/DDBJ whole genome shotgun (WGS) entry which is preliminary data.</text>
</comment>
<feature type="transmembrane region" description="Helical" evidence="1">
    <location>
        <begin position="7"/>
        <end position="27"/>
    </location>
</feature>
<feature type="transmembrane region" description="Helical" evidence="1">
    <location>
        <begin position="158"/>
        <end position="177"/>
    </location>
</feature>
<name>A0A1Q4I240_9MYCO</name>
<reference evidence="2 3" key="1">
    <citation type="submission" date="2016-11" db="EMBL/GenBank/DDBJ databases">
        <title>Genome sequences of unsequenced Mycobacteria.</title>
        <authorList>
            <person name="Greninger A.L."/>
            <person name="Fang F."/>
            <person name="Jerome K.R."/>
        </authorList>
    </citation>
    <scope>NUCLEOTIDE SEQUENCE [LARGE SCALE GENOMIC DNA]</scope>
    <source>
        <strain evidence="2 3">M11</strain>
    </source>
</reference>
<keyword evidence="1" id="KW-0812">Transmembrane</keyword>
<dbReference type="RefSeq" id="WP_073870152.1">
    <property type="nucleotide sequence ID" value="NZ_MPNT01000001.1"/>
</dbReference>
<sequence length="228" mass="24746">MNRICIWSGPLGTAIVYVGLLIAGLAVAPSPNAPVEFYTDNRHAIQVGMVIAMFGGALYGPWLAMLARAFKMADQGRSGIANFQIVFGVFLMFATLVPFYLLEVAVFRPGAPRGIVQAFVDAAWIMVLGFVYVHVSGVLLTGVYILRERRAAPMFPRWLGWLNVVVALLSLPGLFAGTATTGVLTWNGVVAFGLPSVAFFPWLAAWTYVLLRIERLAPESGRWPSALA</sequence>
<evidence type="ECO:0000256" key="1">
    <source>
        <dbReference type="SAM" id="Phobius"/>
    </source>
</evidence>
<evidence type="ECO:0000313" key="2">
    <source>
        <dbReference type="EMBL" id="OJZ76042.1"/>
    </source>
</evidence>
<dbReference type="OrthoDB" id="4689187at2"/>
<keyword evidence="3" id="KW-1185">Reference proteome</keyword>
<dbReference type="AlphaFoldDB" id="A0A1Q4I240"/>
<feature type="transmembrane region" description="Helical" evidence="1">
    <location>
        <begin position="189"/>
        <end position="211"/>
    </location>
</feature>
<dbReference type="Proteomes" id="UP000186438">
    <property type="component" value="Unassembled WGS sequence"/>
</dbReference>
<feature type="transmembrane region" description="Helical" evidence="1">
    <location>
        <begin position="79"/>
        <end position="102"/>
    </location>
</feature>
<proteinExistence type="predicted"/>
<dbReference type="EMBL" id="MPNT01000001">
    <property type="protein sequence ID" value="OJZ76042.1"/>
    <property type="molecule type" value="Genomic_DNA"/>
</dbReference>
<organism evidence="2 3">
    <name type="scientific">Mycobacterium paraffinicum</name>
    <dbReference type="NCBI Taxonomy" id="53378"/>
    <lineage>
        <taxon>Bacteria</taxon>
        <taxon>Bacillati</taxon>
        <taxon>Actinomycetota</taxon>
        <taxon>Actinomycetes</taxon>
        <taxon>Mycobacteriales</taxon>
        <taxon>Mycobacteriaceae</taxon>
        <taxon>Mycobacterium</taxon>
    </lineage>
</organism>